<dbReference type="InterPro" id="IPR008271">
    <property type="entry name" value="Ser/Thr_kinase_AS"/>
</dbReference>
<organism evidence="6 7">
    <name type="scientific">Roseiconus lacunae</name>
    <dbReference type="NCBI Taxonomy" id="2605694"/>
    <lineage>
        <taxon>Bacteria</taxon>
        <taxon>Pseudomonadati</taxon>
        <taxon>Planctomycetota</taxon>
        <taxon>Planctomycetia</taxon>
        <taxon>Pirellulales</taxon>
        <taxon>Pirellulaceae</taxon>
        <taxon>Roseiconus</taxon>
    </lineage>
</organism>
<dbReference type="PROSITE" id="PS00107">
    <property type="entry name" value="PROTEIN_KINASE_ATP"/>
    <property type="match status" value="1"/>
</dbReference>
<reference evidence="6 7" key="1">
    <citation type="submission" date="2023-06" db="EMBL/GenBank/DDBJ databases">
        <title>Roseiconus lacunae JC819 isolated from Gulf of Mannar region, Tamil Nadu.</title>
        <authorList>
            <person name="Pk S."/>
            <person name="Ch S."/>
            <person name="Ch V.R."/>
        </authorList>
    </citation>
    <scope>NUCLEOTIDE SEQUENCE [LARGE SCALE GENOMIC DNA]</scope>
    <source>
        <strain evidence="6 7">JC819</strain>
    </source>
</reference>
<dbReference type="InterPro" id="IPR053235">
    <property type="entry name" value="Ser_Thr_kinase"/>
</dbReference>
<gene>
    <name evidence="6" type="ORF">QTN89_22430</name>
</gene>
<dbReference type="Pfam" id="PF00069">
    <property type="entry name" value="Pkinase"/>
    <property type="match status" value="1"/>
</dbReference>
<evidence type="ECO:0000256" key="3">
    <source>
        <dbReference type="PROSITE-ProRule" id="PRU10141"/>
    </source>
</evidence>
<feature type="binding site" evidence="3">
    <location>
        <position position="82"/>
    </location>
    <ligand>
        <name>ATP</name>
        <dbReference type="ChEBI" id="CHEBI:30616"/>
    </ligand>
</feature>
<keyword evidence="6" id="KW-0808">Transferase</keyword>
<dbReference type="PROSITE" id="PS50011">
    <property type="entry name" value="PROTEIN_KINASE_DOM"/>
    <property type="match status" value="1"/>
</dbReference>
<comment type="caution">
    <text evidence="6">The sequence shown here is derived from an EMBL/GenBank/DDBJ whole genome shotgun (WGS) entry which is preliminary data.</text>
</comment>
<dbReference type="SMART" id="SM00220">
    <property type="entry name" value="S_TKc"/>
    <property type="match status" value="1"/>
</dbReference>
<dbReference type="GO" id="GO:0004674">
    <property type="term" value="F:protein serine/threonine kinase activity"/>
    <property type="evidence" value="ECO:0007669"/>
    <property type="project" value="UniProtKB-EC"/>
</dbReference>
<dbReference type="Proteomes" id="UP001239462">
    <property type="component" value="Unassembled WGS sequence"/>
</dbReference>
<protein>
    <submittedName>
        <fullName evidence="6">Serine/threonine-protein kinase</fullName>
        <ecNumber evidence="6">2.7.11.1</ecNumber>
    </submittedName>
</protein>
<keyword evidence="2 3" id="KW-0067">ATP-binding</keyword>
<feature type="region of interest" description="Disordered" evidence="4">
    <location>
        <begin position="378"/>
        <end position="420"/>
    </location>
</feature>
<evidence type="ECO:0000256" key="4">
    <source>
        <dbReference type="SAM" id="MobiDB-lite"/>
    </source>
</evidence>
<accession>A0ABT7PNY6</accession>
<feature type="domain" description="Protein kinase" evidence="5">
    <location>
        <begin position="54"/>
        <end position="301"/>
    </location>
</feature>
<dbReference type="PROSITE" id="PS00108">
    <property type="entry name" value="PROTEIN_KINASE_ST"/>
    <property type="match status" value="1"/>
</dbReference>
<dbReference type="EMBL" id="JASZZN010000020">
    <property type="protein sequence ID" value="MDM4018224.1"/>
    <property type="molecule type" value="Genomic_DNA"/>
</dbReference>
<evidence type="ECO:0000259" key="5">
    <source>
        <dbReference type="PROSITE" id="PS50011"/>
    </source>
</evidence>
<dbReference type="SUPFAM" id="SSF56112">
    <property type="entry name" value="Protein kinase-like (PK-like)"/>
    <property type="match status" value="1"/>
</dbReference>
<dbReference type="PANTHER" id="PTHR24361">
    <property type="entry name" value="MITOGEN-ACTIVATED KINASE KINASE KINASE"/>
    <property type="match status" value="1"/>
</dbReference>
<dbReference type="InterPro" id="IPR017441">
    <property type="entry name" value="Protein_kinase_ATP_BS"/>
</dbReference>
<evidence type="ECO:0000313" key="6">
    <source>
        <dbReference type="EMBL" id="MDM4018224.1"/>
    </source>
</evidence>
<evidence type="ECO:0000256" key="2">
    <source>
        <dbReference type="ARBA" id="ARBA00022840"/>
    </source>
</evidence>
<dbReference type="InterPro" id="IPR011009">
    <property type="entry name" value="Kinase-like_dom_sf"/>
</dbReference>
<sequence length="420" mass="45525">MGSSIPASSCIFSHCRLTVLRCTLFALDSRSLDESRNVAASRQFAPGLQPVAGYKLVRRLGSGGYGEVWEAIGPGGFPIAMKFISSNSTSLDQLRELEIAKQAKHPNLIATHGAWRLDDSIAVAMELADQTLGDLFRDRLKAGHAGIERNELVHFLKDAASGIDFLNGEPHKVQHRDIKPDNILLVGGGAKVADFGISRIVSGDSTGHTGAMTVAYSAPETFAGRTSRYSDQYSLAVTYVYLLTGDFPFSGSPQQIMRGHLTGAPSLEKLPEQDKATLAKALAKVPSERWSSCTDFVDSLSAVAAGAKARLADTKPFRFSRRVIFVCVALGLTLVLVASRQLFVDGENGKDGKSVIAEPQHFTQDEIDELTERFRQPVPESVTQDFRDMTGSLREMGRRAKTSVPKPPMSASPPKDNETD</sequence>
<proteinExistence type="predicted"/>
<dbReference type="Gene3D" id="1.10.510.10">
    <property type="entry name" value="Transferase(Phosphotransferase) domain 1"/>
    <property type="match status" value="1"/>
</dbReference>
<keyword evidence="6" id="KW-0418">Kinase</keyword>
<keyword evidence="7" id="KW-1185">Reference proteome</keyword>
<evidence type="ECO:0000256" key="1">
    <source>
        <dbReference type="ARBA" id="ARBA00022741"/>
    </source>
</evidence>
<evidence type="ECO:0000313" key="7">
    <source>
        <dbReference type="Proteomes" id="UP001239462"/>
    </source>
</evidence>
<dbReference type="EC" id="2.7.11.1" evidence="6"/>
<name>A0ABT7PNY6_9BACT</name>
<dbReference type="InterPro" id="IPR000719">
    <property type="entry name" value="Prot_kinase_dom"/>
</dbReference>
<dbReference type="CDD" id="cd14014">
    <property type="entry name" value="STKc_PknB_like"/>
    <property type="match status" value="1"/>
</dbReference>
<keyword evidence="1 3" id="KW-0547">Nucleotide-binding</keyword>